<feature type="compositionally biased region" description="Acidic residues" evidence="1">
    <location>
        <begin position="334"/>
        <end position="352"/>
    </location>
</feature>
<dbReference type="EMBL" id="KZ819289">
    <property type="protein sequence ID" value="PWN99203.1"/>
    <property type="molecule type" value="Genomic_DNA"/>
</dbReference>
<dbReference type="GO" id="GO:0007059">
    <property type="term" value="P:chromosome segregation"/>
    <property type="evidence" value="ECO:0007669"/>
    <property type="project" value="InterPro"/>
</dbReference>
<dbReference type="PANTHER" id="PTHR14778:SF2">
    <property type="entry name" value="KINETOCHORE-ASSOCIATED PROTEIN DSN1 HOMOLOG"/>
    <property type="match status" value="1"/>
</dbReference>
<protein>
    <submittedName>
        <fullName evidence="2">Uncharacterized protein</fullName>
    </submittedName>
</protein>
<gene>
    <name evidence="2" type="ORF">FA09DRAFT_325082</name>
</gene>
<evidence type="ECO:0000256" key="1">
    <source>
        <dbReference type="SAM" id="MobiDB-lite"/>
    </source>
</evidence>
<feature type="compositionally biased region" description="Low complexity" evidence="1">
    <location>
        <begin position="290"/>
        <end position="318"/>
    </location>
</feature>
<dbReference type="OrthoDB" id="3364649at2759"/>
<evidence type="ECO:0000313" key="2">
    <source>
        <dbReference type="EMBL" id="PWN99203.1"/>
    </source>
</evidence>
<dbReference type="GeneID" id="37268697"/>
<feature type="compositionally biased region" description="Basic and acidic residues" evidence="1">
    <location>
        <begin position="319"/>
        <end position="333"/>
    </location>
</feature>
<dbReference type="Proteomes" id="UP000245946">
    <property type="component" value="Unassembled WGS sequence"/>
</dbReference>
<dbReference type="RefSeq" id="XP_025599482.1">
    <property type="nucleotide sequence ID" value="XM_025741153.1"/>
</dbReference>
<accession>A0A316ZG04</accession>
<dbReference type="InterPro" id="IPR013218">
    <property type="entry name" value="Dsn1/Mis13"/>
</dbReference>
<dbReference type="AlphaFoldDB" id="A0A316ZG04"/>
<proteinExistence type="predicted"/>
<evidence type="ECO:0000313" key="3">
    <source>
        <dbReference type="Proteomes" id="UP000245946"/>
    </source>
</evidence>
<reference evidence="2 3" key="1">
    <citation type="journal article" date="2018" name="Mol. Biol. Evol.">
        <title>Broad Genomic Sampling Reveals a Smut Pathogenic Ancestry of the Fungal Clade Ustilaginomycotina.</title>
        <authorList>
            <person name="Kijpornyongpan T."/>
            <person name="Mondo S.J."/>
            <person name="Barry K."/>
            <person name="Sandor L."/>
            <person name="Lee J."/>
            <person name="Lipzen A."/>
            <person name="Pangilinan J."/>
            <person name="LaButti K."/>
            <person name="Hainaut M."/>
            <person name="Henrissat B."/>
            <person name="Grigoriev I.V."/>
            <person name="Spatafora J.W."/>
            <person name="Aime M.C."/>
        </authorList>
    </citation>
    <scope>NUCLEOTIDE SEQUENCE [LARGE SCALE GENOMIC DNA]</scope>
    <source>
        <strain evidence="2 3">MCA 4186</strain>
    </source>
</reference>
<dbReference type="GO" id="GO:0051301">
    <property type="term" value="P:cell division"/>
    <property type="evidence" value="ECO:0007669"/>
    <property type="project" value="InterPro"/>
</dbReference>
<dbReference type="GO" id="GO:0000444">
    <property type="term" value="C:MIS12/MIND type complex"/>
    <property type="evidence" value="ECO:0007669"/>
    <property type="project" value="InterPro"/>
</dbReference>
<dbReference type="PANTHER" id="PTHR14778">
    <property type="entry name" value="KINETOCHORE-ASSOCIATED PROTEIN DSN1 HOMOLOG"/>
    <property type="match status" value="1"/>
</dbReference>
<name>A0A316ZG04_9BASI</name>
<feature type="region of interest" description="Disordered" evidence="1">
    <location>
        <begin position="290"/>
        <end position="352"/>
    </location>
</feature>
<dbReference type="STRING" id="58919.A0A316ZG04"/>
<keyword evidence="3" id="KW-1185">Reference proteome</keyword>
<sequence length="365" mass="39928">MAHPHESVPFSELFRHASTSLADAQRMRTLVSWILRRGVEKAKRGEWEVGKGKKKVGMKEEEREKVKGMESVLEKVMEETLEELERGRIDVDWNTRARTSYSSATVHPRNVTNAASATRLEGVVGSMAREVSRWEAEERSIEAFEAETARLLSSLDSADSTHEEEWQETDLDGEAQEAWNLANKTLASEAAWLEERKRSKSGATQISEQVKAVEAEIRRLAASSSSSSTEEVEGTQRDARFGELEFNVDRLHSLSHSYVQLSALASRYVSAISLRAANALQAQRSLSNTGASSSSAAASSSNDADGAAQAETAGGAAAKSREDVERLLARLAEETEMGDGQEEEEDVVAEESAGDLLAALVGKRR</sequence>
<organism evidence="2 3">
    <name type="scientific">Tilletiopsis washingtonensis</name>
    <dbReference type="NCBI Taxonomy" id="58919"/>
    <lineage>
        <taxon>Eukaryota</taxon>
        <taxon>Fungi</taxon>
        <taxon>Dikarya</taxon>
        <taxon>Basidiomycota</taxon>
        <taxon>Ustilaginomycotina</taxon>
        <taxon>Exobasidiomycetes</taxon>
        <taxon>Entylomatales</taxon>
        <taxon>Entylomatales incertae sedis</taxon>
        <taxon>Tilletiopsis</taxon>
    </lineage>
</organism>
<dbReference type="Pfam" id="PF08202">
    <property type="entry name" value="MIS13"/>
    <property type="match status" value="1"/>
</dbReference>